<dbReference type="SUPFAM" id="SSF54506">
    <property type="entry name" value="Diaminopimelate epimerase-like"/>
    <property type="match status" value="1"/>
</dbReference>
<dbReference type="Pfam" id="PF02567">
    <property type="entry name" value="PhzC-PhzF"/>
    <property type="match status" value="1"/>
</dbReference>
<name>A0A6P2D1Z9_9BACT</name>
<dbReference type="RefSeq" id="WP_162669743.1">
    <property type="nucleotide sequence ID" value="NZ_LR593886.1"/>
</dbReference>
<gene>
    <name evidence="4" type="ORF">SOIL9_24030</name>
</gene>
<sequence>MIPLSVVDAFTDTPFRGNPAAVCLLDSWPSNEWLQLVGREMNLAETAFLRHRAGGEYELRWFTPTVEVALCGHATLAAAHSLWESGAATQDALVFATNKSGLLTARRLPSGEIELDFPAQPATECAPPAGLLESLGANATSVARNESDYLVEVATEAEVRALTPELARLSRIECRGVIVTAKSDDTRYDFVSRFFAPQSGIDEDPVTGSAHCCLAVWWGNKLNKTELAGYQASIRGGVVRVVRAGDRIKLIGRALTISRGQLLALPT</sequence>
<evidence type="ECO:0000313" key="4">
    <source>
        <dbReference type="EMBL" id="VTR95311.1"/>
    </source>
</evidence>
<dbReference type="PANTHER" id="PTHR13774:SF17">
    <property type="entry name" value="PHENAZINE BIOSYNTHESIS-LIKE DOMAIN-CONTAINING PROTEIN"/>
    <property type="match status" value="1"/>
</dbReference>
<protein>
    <submittedName>
        <fullName evidence="4">Uncharacterized protein</fullName>
    </submittedName>
</protein>
<dbReference type="AlphaFoldDB" id="A0A6P2D1Z9"/>
<dbReference type="NCBIfam" id="TIGR00654">
    <property type="entry name" value="PhzF_family"/>
    <property type="match status" value="1"/>
</dbReference>
<comment type="similarity">
    <text evidence="1">Belongs to the PhzF family.</text>
</comment>
<evidence type="ECO:0000256" key="2">
    <source>
        <dbReference type="ARBA" id="ARBA00023235"/>
    </source>
</evidence>
<keyword evidence="5" id="KW-1185">Reference proteome</keyword>
<dbReference type="PIRSF" id="PIRSF016184">
    <property type="entry name" value="PhzC_PhzF"/>
    <property type="match status" value="1"/>
</dbReference>
<accession>A0A6P2D1Z9</accession>
<dbReference type="PANTHER" id="PTHR13774">
    <property type="entry name" value="PHENAZINE BIOSYNTHESIS PROTEIN"/>
    <property type="match status" value="1"/>
</dbReference>
<feature type="active site" evidence="3">
    <location>
        <position position="45"/>
    </location>
</feature>
<evidence type="ECO:0000256" key="1">
    <source>
        <dbReference type="ARBA" id="ARBA00008270"/>
    </source>
</evidence>
<proteinExistence type="inferred from homology"/>
<dbReference type="KEGG" id="gms:SOIL9_24030"/>
<evidence type="ECO:0000313" key="5">
    <source>
        <dbReference type="Proteomes" id="UP000464178"/>
    </source>
</evidence>
<dbReference type="EMBL" id="LR593886">
    <property type="protein sequence ID" value="VTR95311.1"/>
    <property type="molecule type" value="Genomic_DNA"/>
</dbReference>
<keyword evidence="2" id="KW-0413">Isomerase</keyword>
<dbReference type="Proteomes" id="UP000464178">
    <property type="component" value="Chromosome"/>
</dbReference>
<dbReference type="InterPro" id="IPR003719">
    <property type="entry name" value="Phenazine_PhzF-like"/>
</dbReference>
<reference evidence="4 5" key="1">
    <citation type="submission" date="2019-05" db="EMBL/GenBank/DDBJ databases">
        <authorList>
            <consortium name="Science for Life Laboratories"/>
        </authorList>
    </citation>
    <scope>NUCLEOTIDE SEQUENCE [LARGE SCALE GENOMIC DNA]</scope>
    <source>
        <strain evidence="4">Soil9</strain>
    </source>
</reference>
<dbReference type="GO" id="GO:0005737">
    <property type="term" value="C:cytoplasm"/>
    <property type="evidence" value="ECO:0007669"/>
    <property type="project" value="TreeGrafter"/>
</dbReference>
<dbReference type="GO" id="GO:0016853">
    <property type="term" value="F:isomerase activity"/>
    <property type="evidence" value="ECO:0007669"/>
    <property type="project" value="UniProtKB-KW"/>
</dbReference>
<evidence type="ECO:0000256" key="3">
    <source>
        <dbReference type="PIRSR" id="PIRSR016184-1"/>
    </source>
</evidence>
<dbReference type="Gene3D" id="3.10.310.10">
    <property type="entry name" value="Diaminopimelate Epimerase, Chain A, domain 1"/>
    <property type="match status" value="2"/>
</dbReference>
<organism evidence="4 5">
    <name type="scientific">Gemmata massiliana</name>
    <dbReference type="NCBI Taxonomy" id="1210884"/>
    <lineage>
        <taxon>Bacteria</taxon>
        <taxon>Pseudomonadati</taxon>
        <taxon>Planctomycetota</taxon>
        <taxon>Planctomycetia</taxon>
        <taxon>Gemmatales</taxon>
        <taxon>Gemmataceae</taxon>
        <taxon>Gemmata</taxon>
    </lineage>
</organism>